<reference evidence="1" key="1">
    <citation type="submission" date="2018-05" db="EMBL/GenBank/DDBJ databases">
        <title>Draft genome of Mucuna pruriens seed.</title>
        <authorList>
            <person name="Nnadi N.E."/>
            <person name="Vos R."/>
            <person name="Hasami M.H."/>
            <person name="Devisetty U.K."/>
            <person name="Aguiy J.C."/>
        </authorList>
    </citation>
    <scope>NUCLEOTIDE SEQUENCE [LARGE SCALE GENOMIC DNA]</scope>
    <source>
        <strain evidence="1">JCA_2017</strain>
    </source>
</reference>
<accession>A0A371H837</accession>
<feature type="non-terminal residue" evidence="1">
    <location>
        <position position="1"/>
    </location>
</feature>
<evidence type="ECO:0000313" key="1">
    <source>
        <dbReference type="EMBL" id="RDX98951.1"/>
    </source>
</evidence>
<sequence length="77" mass="8803">MAANSWNNMLLDGRNIIANKEGTINLGKALVLRNDSNPDEVLTICQRKKNEWLCINGISSSIHNELVWYIQIITYEQ</sequence>
<keyword evidence="2" id="KW-1185">Reference proteome</keyword>
<organism evidence="1 2">
    <name type="scientific">Mucuna pruriens</name>
    <name type="common">Velvet bean</name>
    <name type="synonym">Dolichos pruriens</name>
    <dbReference type="NCBI Taxonomy" id="157652"/>
    <lineage>
        <taxon>Eukaryota</taxon>
        <taxon>Viridiplantae</taxon>
        <taxon>Streptophyta</taxon>
        <taxon>Embryophyta</taxon>
        <taxon>Tracheophyta</taxon>
        <taxon>Spermatophyta</taxon>
        <taxon>Magnoliopsida</taxon>
        <taxon>eudicotyledons</taxon>
        <taxon>Gunneridae</taxon>
        <taxon>Pentapetalae</taxon>
        <taxon>rosids</taxon>
        <taxon>fabids</taxon>
        <taxon>Fabales</taxon>
        <taxon>Fabaceae</taxon>
        <taxon>Papilionoideae</taxon>
        <taxon>50 kb inversion clade</taxon>
        <taxon>NPAAA clade</taxon>
        <taxon>indigoferoid/millettioid clade</taxon>
        <taxon>Phaseoleae</taxon>
        <taxon>Mucuna</taxon>
    </lineage>
</organism>
<comment type="caution">
    <text evidence="1">The sequence shown here is derived from an EMBL/GenBank/DDBJ whole genome shotgun (WGS) entry which is preliminary data.</text>
</comment>
<protein>
    <submittedName>
        <fullName evidence="1">Uncharacterized protein</fullName>
    </submittedName>
</protein>
<dbReference type="Proteomes" id="UP000257109">
    <property type="component" value="Unassembled WGS sequence"/>
</dbReference>
<evidence type="ECO:0000313" key="2">
    <source>
        <dbReference type="Proteomes" id="UP000257109"/>
    </source>
</evidence>
<dbReference type="EMBL" id="QJKJ01003332">
    <property type="protein sequence ID" value="RDX98951.1"/>
    <property type="molecule type" value="Genomic_DNA"/>
</dbReference>
<gene>
    <name evidence="1" type="ORF">CR513_18060</name>
</gene>
<dbReference type="AlphaFoldDB" id="A0A371H837"/>
<proteinExistence type="predicted"/>
<name>A0A371H837_MUCPR</name>